<dbReference type="SUPFAM" id="SSF63817">
    <property type="entry name" value="Sortase"/>
    <property type="match status" value="1"/>
</dbReference>
<accession>A0A1F8FTM4</accession>
<dbReference type="Proteomes" id="UP000178117">
    <property type="component" value="Unassembled WGS sequence"/>
</dbReference>
<evidence type="ECO:0000313" key="2">
    <source>
        <dbReference type="EMBL" id="OGN16523.1"/>
    </source>
</evidence>
<dbReference type="Pfam" id="PF04203">
    <property type="entry name" value="Sortase"/>
    <property type="match status" value="1"/>
</dbReference>
<organism evidence="2 3">
    <name type="scientific">Candidatus Yanofskybacteria bacterium RIFCSPHIGHO2_02_FULL_50_12</name>
    <dbReference type="NCBI Taxonomy" id="1802685"/>
    <lineage>
        <taxon>Bacteria</taxon>
        <taxon>Candidatus Yanofskyibacteriota</taxon>
    </lineage>
</organism>
<dbReference type="GO" id="GO:0016787">
    <property type="term" value="F:hydrolase activity"/>
    <property type="evidence" value="ECO:0007669"/>
    <property type="project" value="UniProtKB-KW"/>
</dbReference>
<sequence>MATRPIVKNSLIIAVSLAIALLAMNGEYWMKQAKYLFSKEDLALNGDERMEPDMLLIEHLGIKAPIVEAESNNETGFQKALSRGVVRYPNGARVGELGNVYIFGHSSDYLWKEGEYRTVFALLPKISVGDIIVASDQAGRVFRYTVRETKVISPNDTSVLSQYGRLERILTLQASYPVGTALKRFIVIAQIE</sequence>
<dbReference type="InterPro" id="IPR023365">
    <property type="entry name" value="Sortase_dom-sf"/>
</dbReference>
<name>A0A1F8FTM4_9BACT</name>
<dbReference type="InterPro" id="IPR005754">
    <property type="entry name" value="Sortase"/>
</dbReference>
<evidence type="ECO:0008006" key="4">
    <source>
        <dbReference type="Google" id="ProtNLM"/>
    </source>
</evidence>
<dbReference type="EMBL" id="MGJZ01000031">
    <property type="protein sequence ID" value="OGN16523.1"/>
    <property type="molecule type" value="Genomic_DNA"/>
</dbReference>
<evidence type="ECO:0000256" key="1">
    <source>
        <dbReference type="ARBA" id="ARBA00022801"/>
    </source>
</evidence>
<dbReference type="Gene3D" id="2.40.260.10">
    <property type="entry name" value="Sortase"/>
    <property type="match status" value="1"/>
</dbReference>
<keyword evidence="1" id="KW-0378">Hydrolase</keyword>
<evidence type="ECO:0000313" key="3">
    <source>
        <dbReference type="Proteomes" id="UP000178117"/>
    </source>
</evidence>
<protein>
    <recommendedName>
        <fullName evidence="4">Sortase</fullName>
    </recommendedName>
</protein>
<dbReference type="STRING" id="1802685.A3C88_02985"/>
<proteinExistence type="predicted"/>
<dbReference type="CDD" id="cd05830">
    <property type="entry name" value="Sortase_E"/>
    <property type="match status" value="1"/>
</dbReference>
<dbReference type="AlphaFoldDB" id="A0A1F8FTM4"/>
<gene>
    <name evidence="2" type="ORF">A3C88_02985</name>
</gene>
<comment type="caution">
    <text evidence="2">The sequence shown here is derived from an EMBL/GenBank/DDBJ whole genome shotgun (WGS) entry which is preliminary data.</text>
</comment>
<dbReference type="InterPro" id="IPR042003">
    <property type="entry name" value="Sortase_E"/>
</dbReference>
<reference evidence="2 3" key="1">
    <citation type="journal article" date="2016" name="Nat. Commun.">
        <title>Thousands of microbial genomes shed light on interconnected biogeochemical processes in an aquifer system.</title>
        <authorList>
            <person name="Anantharaman K."/>
            <person name="Brown C.T."/>
            <person name="Hug L.A."/>
            <person name="Sharon I."/>
            <person name="Castelle C.J."/>
            <person name="Probst A.J."/>
            <person name="Thomas B.C."/>
            <person name="Singh A."/>
            <person name="Wilkins M.J."/>
            <person name="Karaoz U."/>
            <person name="Brodie E.L."/>
            <person name="Williams K.H."/>
            <person name="Hubbard S.S."/>
            <person name="Banfield J.F."/>
        </authorList>
    </citation>
    <scope>NUCLEOTIDE SEQUENCE [LARGE SCALE GENOMIC DNA]</scope>
</reference>